<proteinExistence type="predicted"/>
<dbReference type="Proteomes" id="UP000256780">
    <property type="component" value="Chromosome CBM2587_a"/>
</dbReference>
<comment type="caution">
    <text evidence="1">The sequence shown here is derived from an EMBL/GenBank/DDBJ whole genome shotgun (WGS) entry which is preliminary data.</text>
</comment>
<dbReference type="EMBL" id="OFSQ01000007">
    <property type="protein sequence ID" value="SOY46023.1"/>
    <property type="molecule type" value="Genomic_DNA"/>
</dbReference>
<accession>A0A375BI52</accession>
<sequence>MALCSFSFLYRDGVKDAQTLSRIRITGASQKPALPKPLANAFYSHPRSEGCAALSFPSLRGVTAKREWRHFRARKNARKSITSPTDRHARACAALLQTAAEFPF</sequence>
<protein>
    <submittedName>
        <fullName evidence="1">Uncharacterized protein</fullName>
    </submittedName>
</protein>
<evidence type="ECO:0000313" key="1">
    <source>
        <dbReference type="EMBL" id="SOY46023.1"/>
    </source>
</evidence>
<dbReference type="AlphaFoldDB" id="A0A375BI52"/>
<reference evidence="1" key="1">
    <citation type="submission" date="2018-01" db="EMBL/GenBank/DDBJ databases">
        <authorList>
            <person name="Clerissi C."/>
        </authorList>
    </citation>
    <scope>NUCLEOTIDE SEQUENCE</scope>
    <source>
        <strain evidence="1">Cupriavidus sp. LMG 19464</strain>
    </source>
</reference>
<gene>
    <name evidence="1" type="ORF">CBM2587_A150091</name>
</gene>
<organism evidence="1">
    <name type="scientific">Cupriavidus taiwanensis</name>
    <dbReference type="NCBI Taxonomy" id="164546"/>
    <lineage>
        <taxon>Bacteria</taxon>
        <taxon>Pseudomonadati</taxon>
        <taxon>Pseudomonadota</taxon>
        <taxon>Betaproteobacteria</taxon>
        <taxon>Burkholderiales</taxon>
        <taxon>Burkholderiaceae</taxon>
        <taxon>Cupriavidus</taxon>
    </lineage>
</organism>
<name>A0A375BI52_9BURK</name>